<feature type="compositionally biased region" description="Acidic residues" evidence="1">
    <location>
        <begin position="86"/>
        <end position="96"/>
    </location>
</feature>
<evidence type="ECO:0000313" key="4">
    <source>
        <dbReference type="EMBL" id="MFD2679896.1"/>
    </source>
</evidence>
<comment type="caution">
    <text evidence="4">The sequence shown here is derived from an EMBL/GenBank/DDBJ whole genome shotgun (WGS) entry which is preliminary data.</text>
</comment>
<reference evidence="5" key="1">
    <citation type="journal article" date="2019" name="Int. J. Syst. Evol. Microbiol.">
        <title>The Global Catalogue of Microorganisms (GCM) 10K type strain sequencing project: providing services to taxonomists for standard genome sequencing and annotation.</title>
        <authorList>
            <consortium name="The Broad Institute Genomics Platform"/>
            <consortium name="The Broad Institute Genome Sequencing Center for Infectious Disease"/>
            <person name="Wu L."/>
            <person name="Ma J."/>
        </authorList>
    </citation>
    <scope>NUCLEOTIDE SEQUENCE [LARGE SCALE GENOMIC DNA]</scope>
    <source>
        <strain evidence="5">KCTC 3913</strain>
    </source>
</reference>
<keyword evidence="5" id="KW-1185">Reference proteome</keyword>
<dbReference type="EMBL" id="JBHUMF010000009">
    <property type="protein sequence ID" value="MFD2679896.1"/>
    <property type="molecule type" value="Genomic_DNA"/>
</dbReference>
<feature type="compositionally biased region" description="Basic and acidic residues" evidence="1">
    <location>
        <begin position="43"/>
        <end position="60"/>
    </location>
</feature>
<sequence>MSDYRTRLDKRSKKKTNNILNIMIGVVVLLILIVGATIFLSDGKDKNTASNEVVKEEPNKDTSSNDENSKDNVEKEDKQDSSINENESEDENDNDNDTSSNKDNEEDSSATEEKSEEIASNVEDKSKLEIEESDEPNVKKSIVHPEWKPIGTEQTGEHVSQYDDSSIDWDEKVKALSYATGIPEGNMTVWYIEGNGSPQKSIGTVSAKDNSTVYRVYLQWIDGQGWKPTKMQELVENDKD</sequence>
<evidence type="ECO:0000313" key="5">
    <source>
        <dbReference type="Proteomes" id="UP001597506"/>
    </source>
</evidence>
<feature type="compositionally biased region" description="Polar residues" evidence="1">
    <location>
        <begin position="152"/>
        <end position="163"/>
    </location>
</feature>
<organism evidence="4 5">
    <name type="scientific">Bacillus seohaeanensis</name>
    <dbReference type="NCBI Taxonomy" id="284580"/>
    <lineage>
        <taxon>Bacteria</taxon>
        <taxon>Bacillati</taxon>
        <taxon>Bacillota</taxon>
        <taxon>Bacilli</taxon>
        <taxon>Bacillales</taxon>
        <taxon>Bacillaceae</taxon>
        <taxon>Bacillus</taxon>
    </lineage>
</organism>
<protein>
    <submittedName>
        <fullName evidence="4">DUF1510 family protein</fullName>
    </submittedName>
</protein>
<feature type="region of interest" description="Disordered" evidence="1">
    <location>
        <begin position="43"/>
        <end position="163"/>
    </location>
</feature>
<dbReference type="InterPro" id="IPR009988">
    <property type="entry name" value="DUF1510"/>
</dbReference>
<proteinExistence type="predicted"/>
<keyword evidence="2" id="KW-0812">Transmembrane</keyword>
<accession>A0ABW5RNL8</accession>
<keyword evidence="2" id="KW-0472">Membrane</keyword>
<feature type="compositionally biased region" description="Basic and acidic residues" evidence="1">
    <location>
        <begin position="111"/>
        <end position="130"/>
    </location>
</feature>
<evidence type="ECO:0000256" key="2">
    <source>
        <dbReference type="SAM" id="Phobius"/>
    </source>
</evidence>
<feature type="domain" description="DUF1510" evidence="3">
    <location>
        <begin position="143"/>
        <end position="234"/>
    </location>
</feature>
<gene>
    <name evidence="4" type="ORF">ACFSUL_03930</name>
</gene>
<keyword evidence="2" id="KW-1133">Transmembrane helix</keyword>
<name>A0ABW5RNL8_9BACI</name>
<evidence type="ECO:0000259" key="3">
    <source>
        <dbReference type="Pfam" id="PF07423"/>
    </source>
</evidence>
<dbReference type="RefSeq" id="WP_377932904.1">
    <property type="nucleotide sequence ID" value="NZ_JBHUMF010000009.1"/>
</dbReference>
<evidence type="ECO:0000256" key="1">
    <source>
        <dbReference type="SAM" id="MobiDB-lite"/>
    </source>
</evidence>
<dbReference type="Pfam" id="PF07423">
    <property type="entry name" value="DUF1510"/>
    <property type="match status" value="1"/>
</dbReference>
<feature type="compositionally biased region" description="Basic and acidic residues" evidence="1">
    <location>
        <begin position="67"/>
        <end position="80"/>
    </location>
</feature>
<dbReference type="Proteomes" id="UP001597506">
    <property type="component" value="Unassembled WGS sequence"/>
</dbReference>
<feature type="transmembrane region" description="Helical" evidence="2">
    <location>
        <begin position="20"/>
        <end position="40"/>
    </location>
</feature>